<organism evidence="15 16">
    <name type="scientific">Alicyclobacillus hesperidum</name>
    <dbReference type="NCBI Taxonomy" id="89784"/>
    <lineage>
        <taxon>Bacteria</taxon>
        <taxon>Bacillati</taxon>
        <taxon>Bacillota</taxon>
        <taxon>Bacilli</taxon>
        <taxon>Bacillales</taxon>
        <taxon>Alicyclobacillaceae</taxon>
        <taxon>Alicyclobacillus</taxon>
    </lineage>
</organism>
<dbReference type="Gene3D" id="3.20.20.70">
    <property type="entry name" value="Aldolase class I"/>
    <property type="match status" value="1"/>
</dbReference>
<dbReference type="AlphaFoldDB" id="A0A1H2UVV7"/>
<feature type="binding site" evidence="14">
    <location>
        <position position="179"/>
    </location>
    <ligand>
        <name>substrate</name>
    </ligand>
</feature>
<evidence type="ECO:0000256" key="9">
    <source>
        <dbReference type="ARBA" id="ARBA00023235"/>
    </source>
</evidence>
<protein>
    <recommendedName>
        <fullName evidence="7 10">Ribulose-phosphate 3-epimerase</fullName>
        <ecNumber evidence="7 10">5.1.3.1</ecNumber>
    </recommendedName>
</protein>
<evidence type="ECO:0000256" key="5">
    <source>
        <dbReference type="ARBA" id="ARBA00001954"/>
    </source>
</evidence>
<dbReference type="FunFam" id="3.20.20.70:FF:000004">
    <property type="entry name" value="Ribulose-phosphate 3-epimerase"/>
    <property type="match status" value="1"/>
</dbReference>
<gene>
    <name evidence="10" type="primary">rpe</name>
    <name evidence="15" type="ORF">SAMN04489725_10929</name>
</gene>
<evidence type="ECO:0000256" key="12">
    <source>
        <dbReference type="PIRSR" id="PIRSR001461-1"/>
    </source>
</evidence>
<dbReference type="InterPro" id="IPR026019">
    <property type="entry name" value="Ribul_P_3_epim"/>
</dbReference>
<dbReference type="GO" id="GO:0006098">
    <property type="term" value="P:pentose-phosphate shunt"/>
    <property type="evidence" value="ECO:0007669"/>
    <property type="project" value="UniProtKB-UniRule"/>
</dbReference>
<dbReference type="CDD" id="cd00429">
    <property type="entry name" value="RPE"/>
    <property type="match status" value="1"/>
</dbReference>
<comment type="function">
    <text evidence="10">Catalyzes the reversible epimerization of D-ribulose 5-phosphate to D-xylulose 5-phosphate.</text>
</comment>
<dbReference type="RefSeq" id="WP_074693177.1">
    <property type="nucleotide sequence ID" value="NZ_FNOJ01000009.1"/>
</dbReference>
<sequence>MNVTKIAPSILSADFGCLEKEVASVVDAGCDWIHIDVMDGHFVPNITMGPLVVSALRRRFRCTLDVHLMIEKPESMIPSFVEAGADVITIHQEATHHPHRALQMIRSSGLRAGLAINPGTGLDSLPYLVGEMDLLLIMTVNPGFGGQTLIPATVSKVASARRQLVELGRGDVLIEVDGGINEQTIREVYEAGANVFVAGSAVFDHSDRTDAVARLTKALAM</sequence>
<evidence type="ECO:0000256" key="14">
    <source>
        <dbReference type="PIRSR" id="PIRSR001461-3"/>
    </source>
</evidence>
<reference evidence="16" key="1">
    <citation type="submission" date="2016-10" db="EMBL/GenBank/DDBJ databases">
        <authorList>
            <person name="Varghese N."/>
        </authorList>
    </citation>
    <scope>NUCLEOTIDE SEQUENCE [LARGE SCALE GENOMIC DNA]</scope>
    <source>
        <strain evidence="16">DSM 12489</strain>
    </source>
</reference>
<keyword evidence="13" id="KW-0170">Cobalt</keyword>
<evidence type="ECO:0000256" key="3">
    <source>
        <dbReference type="ARBA" id="ARBA00001941"/>
    </source>
</evidence>
<comment type="cofactor">
    <cofactor evidence="3">
        <name>Co(2+)</name>
        <dbReference type="ChEBI" id="CHEBI:48828"/>
    </cofactor>
</comment>
<dbReference type="EC" id="5.1.3.1" evidence="7 10"/>
<dbReference type="Pfam" id="PF00834">
    <property type="entry name" value="Ribul_P_3_epim"/>
    <property type="match status" value="1"/>
</dbReference>
<dbReference type="GO" id="GO:0005737">
    <property type="term" value="C:cytoplasm"/>
    <property type="evidence" value="ECO:0007669"/>
    <property type="project" value="UniProtKB-ARBA"/>
</dbReference>
<keyword evidence="16" id="KW-1185">Reference proteome</keyword>
<name>A0A1H2UVV7_9BACL</name>
<feature type="binding site" evidence="10 13">
    <location>
        <position position="67"/>
    </location>
    <ligand>
        <name>a divalent metal cation</name>
        <dbReference type="ChEBI" id="CHEBI:60240"/>
    </ligand>
</feature>
<evidence type="ECO:0000256" key="10">
    <source>
        <dbReference type="HAMAP-Rule" id="MF_02227"/>
    </source>
</evidence>
<feature type="binding site" evidence="10 13">
    <location>
        <position position="36"/>
    </location>
    <ligand>
        <name>a divalent metal cation</name>
        <dbReference type="ChEBI" id="CHEBI:60240"/>
    </ligand>
</feature>
<dbReference type="InterPro" id="IPR011060">
    <property type="entry name" value="RibuloseP-bd_barrel"/>
</dbReference>
<dbReference type="PROSITE" id="PS01085">
    <property type="entry name" value="RIBUL_P_3_EPIMER_1"/>
    <property type="match status" value="1"/>
</dbReference>
<feature type="binding site" evidence="10 14">
    <location>
        <position position="9"/>
    </location>
    <ligand>
        <name>substrate</name>
    </ligand>
</feature>
<dbReference type="InterPro" id="IPR013785">
    <property type="entry name" value="Aldolase_TIM"/>
</dbReference>
<keyword evidence="13" id="KW-0464">Manganese</keyword>
<keyword evidence="10 11" id="KW-0119">Carbohydrate metabolism</keyword>
<evidence type="ECO:0000256" key="4">
    <source>
        <dbReference type="ARBA" id="ARBA00001947"/>
    </source>
</evidence>
<comment type="cofactor">
    <cofactor evidence="2">
        <name>Mn(2+)</name>
        <dbReference type="ChEBI" id="CHEBI:29035"/>
    </cofactor>
</comment>
<feature type="binding site" evidence="10 14">
    <location>
        <begin position="143"/>
        <end position="146"/>
    </location>
    <ligand>
        <name>substrate</name>
    </ligand>
</feature>
<dbReference type="PIRSF" id="PIRSF001461">
    <property type="entry name" value="RPE"/>
    <property type="match status" value="1"/>
</dbReference>
<comment type="cofactor">
    <cofactor evidence="5">
        <name>Fe(2+)</name>
        <dbReference type="ChEBI" id="CHEBI:29033"/>
    </cofactor>
</comment>
<dbReference type="GO" id="GO:0019323">
    <property type="term" value="P:pentose catabolic process"/>
    <property type="evidence" value="ECO:0007669"/>
    <property type="project" value="UniProtKB-UniRule"/>
</dbReference>
<evidence type="ECO:0000313" key="16">
    <source>
        <dbReference type="Proteomes" id="UP000182589"/>
    </source>
</evidence>
<dbReference type="InterPro" id="IPR000056">
    <property type="entry name" value="Ribul_P_3_epim-like"/>
</dbReference>
<comment type="cofactor">
    <cofactor evidence="10 13">
        <name>a divalent metal cation</name>
        <dbReference type="ChEBI" id="CHEBI:60240"/>
    </cofactor>
    <text evidence="10 13">Binds 1 divalent metal cation per subunit.</text>
</comment>
<feature type="binding site" evidence="10">
    <location>
        <begin position="177"/>
        <end position="179"/>
    </location>
    <ligand>
        <name>substrate</name>
    </ligand>
</feature>
<dbReference type="GO" id="GO:0046872">
    <property type="term" value="F:metal ion binding"/>
    <property type="evidence" value="ECO:0007669"/>
    <property type="project" value="UniProtKB-UniRule"/>
</dbReference>
<dbReference type="NCBIfam" id="TIGR01163">
    <property type="entry name" value="rpe"/>
    <property type="match status" value="1"/>
</dbReference>
<keyword evidence="9 10" id="KW-0413">Isomerase</keyword>
<feature type="binding site" evidence="10 13">
    <location>
        <position position="34"/>
    </location>
    <ligand>
        <name>a divalent metal cation</name>
        <dbReference type="ChEBI" id="CHEBI:60240"/>
    </ligand>
</feature>
<dbReference type="SUPFAM" id="SSF51366">
    <property type="entry name" value="Ribulose-phoshate binding barrel"/>
    <property type="match status" value="1"/>
</dbReference>
<feature type="binding site" evidence="10 13">
    <location>
        <position position="177"/>
    </location>
    <ligand>
        <name>a divalent metal cation</name>
        <dbReference type="ChEBI" id="CHEBI:60240"/>
    </ligand>
</feature>
<evidence type="ECO:0000256" key="1">
    <source>
        <dbReference type="ARBA" id="ARBA00001782"/>
    </source>
</evidence>
<dbReference type="HAMAP" id="MF_02227">
    <property type="entry name" value="RPE"/>
    <property type="match status" value="1"/>
</dbReference>
<dbReference type="STRING" id="89784.SAMN04489725_10929"/>
<comment type="similarity">
    <text evidence="6 10 11">Belongs to the ribulose-phosphate 3-epimerase family.</text>
</comment>
<evidence type="ECO:0000256" key="7">
    <source>
        <dbReference type="ARBA" id="ARBA00013188"/>
    </source>
</evidence>
<evidence type="ECO:0000256" key="13">
    <source>
        <dbReference type="PIRSR" id="PIRSR001461-2"/>
    </source>
</evidence>
<dbReference type="NCBIfam" id="NF004076">
    <property type="entry name" value="PRK05581.1-4"/>
    <property type="match status" value="1"/>
</dbReference>
<dbReference type="EMBL" id="FNOJ01000009">
    <property type="protein sequence ID" value="SDW60257.1"/>
    <property type="molecule type" value="Genomic_DNA"/>
</dbReference>
<feature type="active site" description="Proton acceptor" evidence="10 12">
    <location>
        <position position="36"/>
    </location>
</feature>
<comment type="cofactor">
    <cofactor evidence="4">
        <name>Zn(2+)</name>
        <dbReference type="ChEBI" id="CHEBI:29105"/>
    </cofactor>
</comment>
<keyword evidence="13" id="KW-0862">Zinc</keyword>
<keyword evidence="8 10" id="KW-0479">Metal-binding</keyword>
<feature type="active site" description="Proton donor" evidence="10 12">
    <location>
        <position position="177"/>
    </location>
</feature>
<feature type="binding site" evidence="10 14">
    <location>
        <begin position="199"/>
        <end position="200"/>
    </location>
    <ligand>
        <name>substrate</name>
    </ligand>
</feature>
<proteinExistence type="inferred from homology"/>
<evidence type="ECO:0000313" key="15">
    <source>
        <dbReference type="EMBL" id="SDW60257.1"/>
    </source>
</evidence>
<accession>A0A1H2UVV7</accession>
<comment type="catalytic activity">
    <reaction evidence="1 10 11">
        <text>D-ribulose 5-phosphate = D-xylulose 5-phosphate</text>
        <dbReference type="Rhea" id="RHEA:13677"/>
        <dbReference type="ChEBI" id="CHEBI:57737"/>
        <dbReference type="ChEBI" id="CHEBI:58121"/>
        <dbReference type="EC" id="5.1.3.1"/>
    </reaction>
</comment>
<evidence type="ECO:0000256" key="6">
    <source>
        <dbReference type="ARBA" id="ARBA00009541"/>
    </source>
</evidence>
<evidence type="ECO:0000256" key="8">
    <source>
        <dbReference type="ARBA" id="ARBA00022723"/>
    </source>
</evidence>
<feature type="binding site" evidence="10 14">
    <location>
        <position position="67"/>
    </location>
    <ligand>
        <name>substrate</name>
    </ligand>
</feature>
<dbReference type="PANTHER" id="PTHR11749">
    <property type="entry name" value="RIBULOSE-5-PHOSPHATE-3-EPIMERASE"/>
    <property type="match status" value="1"/>
</dbReference>
<evidence type="ECO:0000256" key="2">
    <source>
        <dbReference type="ARBA" id="ARBA00001936"/>
    </source>
</evidence>
<comment type="pathway">
    <text evidence="10">Carbohydrate degradation.</text>
</comment>
<dbReference type="GO" id="GO:0004750">
    <property type="term" value="F:D-ribulose-phosphate 3-epimerase activity"/>
    <property type="evidence" value="ECO:0007669"/>
    <property type="project" value="UniProtKB-UniRule"/>
</dbReference>
<dbReference type="Proteomes" id="UP000182589">
    <property type="component" value="Unassembled WGS sequence"/>
</dbReference>
<evidence type="ECO:0000256" key="11">
    <source>
        <dbReference type="PIRNR" id="PIRNR001461"/>
    </source>
</evidence>